<protein>
    <submittedName>
        <fullName evidence="2">Uncharacterized protein</fullName>
    </submittedName>
</protein>
<feature type="region of interest" description="Disordered" evidence="1">
    <location>
        <begin position="1"/>
        <end position="22"/>
    </location>
</feature>
<comment type="caution">
    <text evidence="2">The sequence shown here is derived from an EMBL/GenBank/DDBJ whole genome shotgun (WGS) entry which is preliminary data.</text>
</comment>
<name>A0AAN6MM59_9PEZI</name>
<gene>
    <name evidence="2" type="ORF">C8A05DRAFT_32781</name>
</gene>
<evidence type="ECO:0000313" key="3">
    <source>
        <dbReference type="Proteomes" id="UP001303889"/>
    </source>
</evidence>
<dbReference type="EMBL" id="MU855446">
    <property type="protein sequence ID" value="KAK3903472.1"/>
    <property type="molecule type" value="Genomic_DNA"/>
</dbReference>
<feature type="compositionally biased region" description="Pro residues" evidence="1">
    <location>
        <begin position="1"/>
        <end position="10"/>
    </location>
</feature>
<keyword evidence="3" id="KW-1185">Reference proteome</keyword>
<dbReference type="Proteomes" id="UP001303889">
    <property type="component" value="Unassembled WGS sequence"/>
</dbReference>
<accession>A0AAN6MM59</accession>
<feature type="region of interest" description="Disordered" evidence="1">
    <location>
        <begin position="70"/>
        <end position="185"/>
    </location>
</feature>
<organism evidence="2 3">
    <name type="scientific">Staphylotrichum tortipilum</name>
    <dbReference type="NCBI Taxonomy" id="2831512"/>
    <lineage>
        <taxon>Eukaryota</taxon>
        <taxon>Fungi</taxon>
        <taxon>Dikarya</taxon>
        <taxon>Ascomycota</taxon>
        <taxon>Pezizomycotina</taxon>
        <taxon>Sordariomycetes</taxon>
        <taxon>Sordariomycetidae</taxon>
        <taxon>Sordariales</taxon>
        <taxon>Chaetomiaceae</taxon>
        <taxon>Staphylotrichum</taxon>
    </lineage>
</organism>
<feature type="region of interest" description="Disordered" evidence="1">
    <location>
        <begin position="241"/>
        <end position="279"/>
    </location>
</feature>
<feature type="non-terminal residue" evidence="2">
    <location>
        <position position="1"/>
    </location>
</feature>
<sequence length="279" mass="29634">LGLFPHPPTTGPGRPRGSTLTAPHQQPVIIPAPLRLPHTTTAQRAPFFPTPPGMDHILLYPPSQGVSLAVFNPHRLTPPSSSGSDTDTDSDSDGDADDEREGGDSGIGGRRRRRPRSANRITPLQLPQPLVYGGWMFNGHPQPHPEAQGGHALGGHVPSEHHNPSHWATTTTTTTTTQPNGGGGFNPFLHRCTAIVPNHGYPHFRRAGTHPNPAAPPSPPPTMFELDLEFDSDFDLDLGGGFREGAVLMSDGEGQGEGEEGEEEELDSEGEDALLGMGG</sequence>
<reference evidence="2" key="1">
    <citation type="journal article" date="2023" name="Mol. Phylogenet. Evol.">
        <title>Genome-scale phylogeny and comparative genomics of the fungal order Sordariales.</title>
        <authorList>
            <person name="Hensen N."/>
            <person name="Bonometti L."/>
            <person name="Westerberg I."/>
            <person name="Brannstrom I.O."/>
            <person name="Guillou S."/>
            <person name="Cros-Aarteil S."/>
            <person name="Calhoun S."/>
            <person name="Haridas S."/>
            <person name="Kuo A."/>
            <person name="Mondo S."/>
            <person name="Pangilinan J."/>
            <person name="Riley R."/>
            <person name="LaButti K."/>
            <person name="Andreopoulos B."/>
            <person name="Lipzen A."/>
            <person name="Chen C."/>
            <person name="Yan M."/>
            <person name="Daum C."/>
            <person name="Ng V."/>
            <person name="Clum A."/>
            <person name="Steindorff A."/>
            <person name="Ohm R.A."/>
            <person name="Martin F."/>
            <person name="Silar P."/>
            <person name="Natvig D.O."/>
            <person name="Lalanne C."/>
            <person name="Gautier V."/>
            <person name="Ament-Velasquez S.L."/>
            <person name="Kruys A."/>
            <person name="Hutchinson M.I."/>
            <person name="Powell A.J."/>
            <person name="Barry K."/>
            <person name="Miller A.N."/>
            <person name="Grigoriev I.V."/>
            <person name="Debuchy R."/>
            <person name="Gladieux P."/>
            <person name="Hiltunen Thoren M."/>
            <person name="Johannesson H."/>
        </authorList>
    </citation>
    <scope>NUCLEOTIDE SEQUENCE</scope>
    <source>
        <strain evidence="2">CBS 103.79</strain>
    </source>
</reference>
<evidence type="ECO:0000256" key="1">
    <source>
        <dbReference type="SAM" id="MobiDB-lite"/>
    </source>
</evidence>
<evidence type="ECO:0000313" key="2">
    <source>
        <dbReference type="EMBL" id="KAK3903472.1"/>
    </source>
</evidence>
<reference evidence="2" key="2">
    <citation type="submission" date="2023-05" db="EMBL/GenBank/DDBJ databases">
        <authorList>
            <consortium name="Lawrence Berkeley National Laboratory"/>
            <person name="Steindorff A."/>
            <person name="Hensen N."/>
            <person name="Bonometti L."/>
            <person name="Westerberg I."/>
            <person name="Brannstrom I.O."/>
            <person name="Guillou S."/>
            <person name="Cros-Aarteil S."/>
            <person name="Calhoun S."/>
            <person name="Haridas S."/>
            <person name="Kuo A."/>
            <person name="Mondo S."/>
            <person name="Pangilinan J."/>
            <person name="Riley R."/>
            <person name="Labutti K."/>
            <person name="Andreopoulos B."/>
            <person name="Lipzen A."/>
            <person name="Chen C."/>
            <person name="Yanf M."/>
            <person name="Daum C."/>
            <person name="Ng V."/>
            <person name="Clum A."/>
            <person name="Ohm R."/>
            <person name="Martin F."/>
            <person name="Silar P."/>
            <person name="Natvig D."/>
            <person name="Lalanne C."/>
            <person name="Gautier V."/>
            <person name="Ament-Velasquez S.L."/>
            <person name="Kruys A."/>
            <person name="Hutchinson M.I."/>
            <person name="Powell A.J."/>
            <person name="Barry K."/>
            <person name="Miller A.N."/>
            <person name="Grigoriev I.V."/>
            <person name="Debuchy R."/>
            <person name="Gladieux P."/>
            <person name="Thoren M.H."/>
            <person name="Johannesson H."/>
        </authorList>
    </citation>
    <scope>NUCLEOTIDE SEQUENCE</scope>
    <source>
        <strain evidence="2">CBS 103.79</strain>
    </source>
</reference>
<dbReference type="AlphaFoldDB" id="A0AAN6MM59"/>
<feature type="compositionally biased region" description="Acidic residues" evidence="1">
    <location>
        <begin position="86"/>
        <end position="101"/>
    </location>
</feature>
<proteinExistence type="predicted"/>
<feature type="compositionally biased region" description="Acidic residues" evidence="1">
    <location>
        <begin position="254"/>
        <end position="272"/>
    </location>
</feature>